<dbReference type="InterPro" id="IPR029045">
    <property type="entry name" value="ClpP/crotonase-like_dom_sf"/>
</dbReference>
<dbReference type="CDD" id="cd07023">
    <property type="entry name" value="S49_Sppa_N_C"/>
    <property type="match status" value="1"/>
</dbReference>
<evidence type="ECO:0000259" key="6">
    <source>
        <dbReference type="Pfam" id="PF01343"/>
    </source>
</evidence>
<evidence type="ECO:0000256" key="3">
    <source>
        <dbReference type="ARBA" id="ARBA00022801"/>
    </source>
</evidence>
<name>A0ABN6NUM0_9PROT</name>
<feature type="domain" description="Peptidase S49" evidence="6">
    <location>
        <begin position="108"/>
        <end position="257"/>
    </location>
</feature>
<accession>A0ABN6NUM0</accession>
<dbReference type="InterPro" id="IPR002142">
    <property type="entry name" value="Peptidase_S49"/>
</dbReference>
<feature type="transmembrane region" description="Helical" evidence="5">
    <location>
        <begin position="20"/>
        <end position="39"/>
    </location>
</feature>
<keyword evidence="5" id="KW-0812">Transmembrane</keyword>
<dbReference type="GO" id="GO:0008233">
    <property type="term" value="F:peptidase activity"/>
    <property type="evidence" value="ECO:0007669"/>
    <property type="project" value="UniProtKB-KW"/>
</dbReference>
<keyword evidence="5" id="KW-0472">Membrane</keyword>
<keyword evidence="3" id="KW-0378">Hydrolase</keyword>
<comment type="similarity">
    <text evidence="1">Belongs to the peptidase S49 family.</text>
</comment>
<dbReference type="PANTHER" id="PTHR42987">
    <property type="entry name" value="PEPTIDASE S49"/>
    <property type="match status" value="1"/>
</dbReference>
<keyword evidence="2 7" id="KW-0645">Protease</keyword>
<dbReference type="SUPFAM" id="SSF52096">
    <property type="entry name" value="ClpP/crotonase"/>
    <property type="match status" value="1"/>
</dbReference>
<protein>
    <submittedName>
        <fullName evidence="7">Clp protease</fullName>
    </submittedName>
</protein>
<dbReference type="EMBL" id="AP025637">
    <property type="protein sequence ID" value="BDG70168.1"/>
    <property type="molecule type" value="Genomic_DNA"/>
</dbReference>
<dbReference type="RefSeq" id="WP_244457513.1">
    <property type="nucleotide sequence ID" value="NZ_AP025637.1"/>
</dbReference>
<sequence length="305" mass="32516">MSLDADLLADRRRLRRRLTLWRALAIFALFGALALVAGIREPSTMLAGGAHVLRLPVNGFIAEDRRLMQALDRAATDDSVRAVLVAIDSPGGTVAGGEALHGALARIAERKPVVAVMGATAASAGYMAALPAHRVLARDATVTGSIGVLLQTFNMAELLGRIGVQATAITSGPLKDQPSLFRPLTDEGRAALDRVVEDLHAQFVSMVAAGRRMDPARARVLADGRVFTGRQAVEAGLVDAIGGEREARAWLAAERQVPDSLPIRDVNVRSTAERLLSSATEGFMKILLSEWLGVDAPRALWQPSR</sequence>
<dbReference type="Gene3D" id="3.90.226.10">
    <property type="entry name" value="2-enoyl-CoA Hydratase, Chain A, domain 1"/>
    <property type="match status" value="1"/>
</dbReference>
<keyword evidence="5" id="KW-1133">Transmembrane helix</keyword>
<reference evidence="7 8" key="1">
    <citation type="journal article" date="2016" name="Microbes Environ.">
        <title>Phylogenetically diverse aerobic anoxygenic phototrophic bacteria isolated from epilithic biofilms in Tama river, Japan.</title>
        <authorList>
            <person name="Hirose S."/>
            <person name="Matsuura K."/>
            <person name="Haruta S."/>
        </authorList>
    </citation>
    <scope>NUCLEOTIDE SEQUENCE [LARGE SCALE GENOMIC DNA]</scope>
    <source>
        <strain evidence="7 8">S08</strain>
    </source>
</reference>
<evidence type="ECO:0000256" key="2">
    <source>
        <dbReference type="ARBA" id="ARBA00022670"/>
    </source>
</evidence>
<dbReference type="PANTHER" id="PTHR42987:SF6">
    <property type="entry name" value="PROTEINASE IV"/>
    <property type="match status" value="1"/>
</dbReference>
<organism evidence="7 8">
    <name type="scientific">Roseomonas fluvialis</name>
    <dbReference type="NCBI Taxonomy" id="1750527"/>
    <lineage>
        <taxon>Bacteria</taxon>
        <taxon>Pseudomonadati</taxon>
        <taxon>Pseudomonadota</taxon>
        <taxon>Alphaproteobacteria</taxon>
        <taxon>Acetobacterales</taxon>
        <taxon>Roseomonadaceae</taxon>
        <taxon>Roseomonas</taxon>
    </lineage>
</organism>
<proteinExistence type="inferred from homology"/>
<keyword evidence="8" id="KW-1185">Reference proteome</keyword>
<dbReference type="InterPro" id="IPR004635">
    <property type="entry name" value="Pept_S49_SppA"/>
</dbReference>
<dbReference type="Proteomes" id="UP000831327">
    <property type="component" value="Chromosome"/>
</dbReference>
<keyword evidence="4" id="KW-0720">Serine protease</keyword>
<evidence type="ECO:0000256" key="4">
    <source>
        <dbReference type="ARBA" id="ARBA00022825"/>
    </source>
</evidence>
<evidence type="ECO:0000256" key="1">
    <source>
        <dbReference type="ARBA" id="ARBA00008683"/>
    </source>
</evidence>
<gene>
    <name evidence="7" type="ORF">Rmf_00970</name>
</gene>
<dbReference type="NCBIfam" id="TIGR00706">
    <property type="entry name" value="SppA_dom"/>
    <property type="match status" value="1"/>
</dbReference>
<evidence type="ECO:0000313" key="8">
    <source>
        <dbReference type="Proteomes" id="UP000831327"/>
    </source>
</evidence>
<dbReference type="GO" id="GO:0006508">
    <property type="term" value="P:proteolysis"/>
    <property type="evidence" value="ECO:0007669"/>
    <property type="project" value="UniProtKB-KW"/>
</dbReference>
<dbReference type="Pfam" id="PF01343">
    <property type="entry name" value="Peptidase_S49"/>
    <property type="match status" value="1"/>
</dbReference>
<evidence type="ECO:0000256" key="5">
    <source>
        <dbReference type="SAM" id="Phobius"/>
    </source>
</evidence>
<dbReference type="InterPro" id="IPR047272">
    <property type="entry name" value="S49_SppA_C"/>
</dbReference>
<evidence type="ECO:0000313" key="7">
    <source>
        <dbReference type="EMBL" id="BDG70168.1"/>
    </source>
</evidence>